<name>A0AAI8VBZ5_9PEZI</name>
<dbReference type="AlphaFoldDB" id="A0AAI8VBZ5"/>
<accession>A0AAI8VBZ5</accession>
<evidence type="ECO:0000313" key="3">
    <source>
        <dbReference type="Proteomes" id="UP001295740"/>
    </source>
</evidence>
<reference evidence="2" key="1">
    <citation type="submission" date="2023-10" db="EMBL/GenBank/DDBJ databases">
        <authorList>
            <person name="Hackl T."/>
        </authorList>
    </citation>
    <scope>NUCLEOTIDE SEQUENCE</scope>
</reference>
<feature type="compositionally biased region" description="Basic and acidic residues" evidence="1">
    <location>
        <begin position="93"/>
        <end position="104"/>
    </location>
</feature>
<evidence type="ECO:0000256" key="1">
    <source>
        <dbReference type="SAM" id="MobiDB-lite"/>
    </source>
</evidence>
<keyword evidence="3" id="KW-1185">Reference proteome</keyword>
<comment type="caution">
    <text evidence="2">The sequence shown here is derived from an EMBL/GenBank/DDBJ whole genome shotgun (WGS) entry which is preliminary data.</text>
</comment>
<feature type="compositionally biased region" description="Low complexity" evidence="1">
    <location>
        <begin position="109"/>
        <end position="120"/>
    </location>
</feature>
<feature type="compositionally biased region" description="Polar residues" evidence="1">
    <location>
        <begin position="1"/>
        <end position="13"/>
    </location>
</feature>
<feature type="compositionally biased region" description="Low complexity" evidence="1">
    <location>
        <begin position="151"/>
        <end position="174"/>
    </location>
</feature>
<feature type="compositionally biased region" description="Basic and acidic residues" evidence="1">
    <location>
        <begin position="21"/>
        <end position="38"/>
    </location>
</feature>
<dbReference type="Proteomes" id="UP001295740">
    <property type="component" value="Unassembled WGS sequence"/>
</dbReference>
<feature type="region of interest" description="Disordered" evidence="1">
    <location>
        <begin position="213"/>
        <end position="235"/>
    </location>
</feature>
<proteinExistence type="predicted"/>
<sequence length="235" mass="25462">MSANTVSDVSSIRQDGYLDQVRARESHSRSRERNSKEESQEDMSESWKGDATLPRTLKPRPPPPLPPVPLTISTGSLTFQDHRPSSAASISGDDERSLSHHAGPEYDPVTSSESSSTAVSGTQISYQKPRRRSYTKVLPLRSPQSTSPAELGSKASSYSPSASPSSSPMLPLAPHESFEPREIISVTDDSGAGWRRHTRVYDGGVCLACMASTGQDGHDSQGGFYGDNVPMDQRR</sequence>
<evidence type="ECO:0000313" key="2">
    <source>
        <dbReference type="EMBL" id="CAJ2502179.1"/>
    </source>
</evidence>
<dbReference type="EMBL" id="CAUWAG010000004">
    <property type="protein sequence ID" value="CAJ2502179.1"/>
    <property type="molecule type" value="Genomic_DNA"/>
</dbReference>
<gene>
    <name evidence="2" type="ORF">KHLLAP_LOCUS2647</name>
</gene>
<protein>
    <submittedName>
        <fullName evidence="2">Uu.00g095730.m01.CDS01</fullName>
    </submittedName>
</protein>
<feature type="compositionally biased region" description="Pro residues" evidence="1">
    <location>
        <begin position="59"/>
        <end position="69"/>
    </location>
</feature>
<feature type="region of interest" description="Disordered" evidence="1">
    <location>
        <begin position="1"/>
        <end position="177"/>
    </location>
</feature>
<organism evidence="2 3">
    <name type="scientific">Anthostomella pinea</name>
    <dbReference type="NCBI Taxonomy" id="933095"/>
    <lineage>
        <taxon>Eukaryota</taxon>
        <taxon>Fungi</taxon>
        <taxon>Dikarya</taxon>
        <taxon>Ascomycota</taxon>
        <taxon>Pezizomycotina</taxon>
        <taxon>Sordariomycetes</taxon>
        <taxon>Xylariomycetidae</taxon>
        <taxon>Xylariales</taxon>
        <taxon>Xylariaceae</taxon>
        <taxon>Anthostomella</taxon>
    </lineage>
</organism>